<evidence type="ECO:0000313" key="2">
    <source>
        <dbReference type="Proteomes" id="UP001221898"/>
    </source>
</evidence>
<accession>A0AAD7RGU0</accession>
<name>A0AAD7RGU0_9TELE</name>
<keyword evidence="2" id="KW-1185">Reference proteome</keyword>
<organism evidence="1 2">
    <name type="scientific">Aldrovandia affinis</name>
    <dbReference type="NCBI Taxonomy" id="143900"/>
    <lineage>
        <taxon>Eukaryota</taxon>
        <taxon>Metazoa</taxon>
        <taxon>Chordata</taxon>
        <taxon>Craniata</taxon>
        <taxon>Vertebrata</taxon>
        <taxon>Euteleostomi</taxon>
        <taxon>Actinopterygii</taxon>
        <taxon>Neopterygii</taxon>
        <taxon>Teleostei</taxon>
        <taxon>Notacanthiformes</taxon>
        <taxon>Halosauridae</taxon>
        <taxon>Aldrovandia</taxon>
    </lineage>
</organism>
<reference evidence="1" key="1">
    <citation type="journal article" date="2023" name="Science">
        <title>Genome structures resolve the early diversification of teleost fishes.</title>
        <authorList>
            <person name="Parey E."/>
            <person name="Louis A."/>
            <person name="Montfort J."/>
            <person name="Bouchez O."/>
            <person name="Roques C."/>
            <person name="Iampietro C."/>
            <person name="Lluch J."/>
            <person name="Castinel A."/>
            <person name="Donnadieu C."/>
            <person name="Desvignes T."/>
            <person name="Floi Bucao C."/>
            <person name="Jouanno E."/>
            <person name="Wen M."/>
            <person name="Mejri S."/>
            <person name="Dirks R."/>
            <person name="Jansen H."/>
            <person name="Henkel C."/>
            <person name="Chen W.J."/>
            <person name="Zahm M."/>
            <person name="Cabau C."/>
            <person name="Klopp C."/>
            <person name="Thompson A.W."/>
            <person name="Robinson-Rechavi M."/>
            <person name="Braasch I."/>
            <person name="Lecointre G."/>
            <person name="Bobe J."/>
            <person name="Postlethwait J.H."/>
            <person name="Berthelot C."/>
            <person name="Roest Crollius H."/>
            <person name="Guiguen Y."/>
        </authorList>
    </citation>
    <scope>NUCLEOTIDE SEQUENCE</scope>
    <source>
        <strain evidence="1">NC1722</strain>
    </source>
</reference>
<dbReference type="AlphaFoldDB" id="A0AAD7RGU0"/>
<comment type="caution">
    <text evidence="1">The sequence shown here is derived from an EMBL/GenBank/DDBJ whole genome shotgun (WGS) entry which is preliminary data.</text>
</comment>
<proteinExistence type="predicted"/>
<evidence type="ECO:0000313" key="1">
    <source>
        <dbReference type="EMBL" id="KAJ8383800.1"/>
    </source>
</evidence>
<sequence>MGGTCMLMKGDPFVLPAAAEACPMEEEEEEEEGETVELAARHVCACLSLGGQGVDTLHAHPPTPFPAELTTSGARGAAALLGLYLSPRTSESLGGAA</sequence>
<gene>
    <name evidence="1" type="ORF">AAFF_G00214870</name>
</gene>
<protein>
    <submittedName>
        <fullName evidence="1">Uncharacterized protein</fullName>
    </submittedName>
</protein>
<dbReference type="EMBL" id="JAINUG010000285">
    <property type="protein sequence ID" value="KAJ8383800.1"/>
    <property type="molecule type" value="Genomic_DNA"/>
</dbReference>
<dbReference type="Proteomes" id="UP001221898">
    <property type="component" value="Unassembled WGS sequence"/>
</dbReference>